<proteinExistence type="predicted"/>
<dbReference type="FunFam" id="3.80.10.10:FF:000276">
    <property type="entry name" value="F-box/LRR-repeat protein 3"/>
    <property type="match status" value="1"/>
</dbReference>
<accession>A0AAD4IQA7</accession>
<dbReference type="Pfam" id="PF13516">
    <property type="entry name" value="LRR_6"/>
    <property type="match status" value="3"/>
</dbReference>
<dbReference type="Proteomes" id="UP001190926">
    <property type="component" value="Unassembled WGS sequence"/>
</dbReference>
<dbReference type="PANTHER" id="PTHR13318">
    <property type="entry name" value="PARTNER OF PAIRED, ISOFORM B-RELATED"/>
    <property type="match status" value="1"/>
</dbReference>
<dbReference type="InterPro" id="IPR006553">
    <property type="entry name" value="Leu-rich_rpt_Cys-con_subtyp"/>
</dbReference>
<comment type="caution">
    <text evidence="2">The sequence shown here is derived from an EMBL/GenBank/DDBJ whole genome shotgun (WGS) entry which is preliminary data.</text>
</comment>
<dbReference type="InterPro" id="IPR057207">
    <property type="entry name" value="FBXL15_LRR"/>
</dbReference>
<dbReference type="SUPFAM" id="SSF81383">
    <property type="entry name" value="F-box domain"/>
    <property type="match status" value="1"/>
</dbReference>
<organism evidence="2 3">
    <name type="scientific">Perilla frutescens var. hirtella</name>
    <name type="common">Perilla citriodora</name>
    <name type="synonym">Perilla setoyensis</name>
    <dbReference type="NCBI Taxonomy" id="608512"/>
    <lineage>
        <taxon>Eukaryota</taxon>
        <taxon>Viridiplantae</taxon>
        <taxon>Streptophyta</taxon>
        <taxon>Embryophyta</taxon>
        <taxon>Tracheophyta</taxon>
        <taxon>Spermatophyta</taxon>
        <taxon>Magnoliopsida</taxon>
        <taxon>eudicotyledons</taxon>
        <taxon>Gunneridae</taxon>
        <taxon>Pentapetalae</taxon>
        <taxon>asterids</taxon>
        <taxon>lamiids</taxon>
        <taxon>Lamiales</taxon>
        <taxon>Lamiaceae</taxon>
        <taxon>Nepetoideae</taxon>
        <taxon>Elsholtzieae</taxon>
        <taxon>Perilla</taxon>
    </lineage>
</organism>
<dbReference type="Gene3D" id="3.80.10.10">
    <property type="entry name" value="Ribonuclease Inhibitor"/>
    <property type="match status" value="4"/>
</dbReference>
<dbReference type="SUPFAM" id="SSF52047">
    <property type="entry name" value="RNI-like"/>
    <property type="match status" value="1"/>
</dbReference>
<evidence type="ECO:0000313" key="2">
    <source>
        <dbReference type="EMBL" id="KAH6757125.1"/>
    </source>
</evidence>
<keyword evidence="3" id="KW-1185">Reference proteome</keyword>
<sequence length="665" mass="72609">MKKQRSVPESSFSRFDLLSEEIVFMILDFLEGNPCDKKSFSLVCRSFYAIESRHRKFLKPLRSEHLTKVLSRYRYVSNLDLSLCPRITDASLGVISGSCKEMLRSVNLSRSRFFSHAGLSNLVVNCSNLVEIDLSNATELKDLAAAAIAEAKNLERLWLVRCKSITDIGIGCIAVGCRKLRLLSLKWCLGVGDLGVGLIAVKCIDLRSLDLSYLPITNKCLSQILELQHLEDLVLEGCFGIDDDRLAAPKLGCKSLETLDMSSCQNVSHVGLSSLTSAAGSLRQLILSYGSRVDLALAVSLQNLSMLQSIKLDGCQVTCSGLKAIGNWCVSLKELSMSKCVGVTDEGLSSLVTKHKDLQKLDITCCRKITHVSLAHITNSCASLISLKMESCNSVSAEAFVLIGQRCQLLEELDLTDNEIDDEGLKSISRCSQLSSIKLGICLNITDEGLTHIGISCSKLKEIDLYRSAGITDSSILPIARGCPGLEMINIAYCTSISDSSFMALSKCTKLNTLESRGCPLVTSLGLAAIAVGCKQLTKLDIKKCQNIDDGGMIPLAHFSQNLKQINLSYTNVTNVGLLSLASISCLQSMTVLHREGFTPSGLAAALLACAGLTKVKLQASFKSMLPRRLFEHLEARGCTFQWREKEFQAELDPKCWKLQLADSE</sequence>
<dbReference type="InterPro" id="IPR032675">
    <property type="entry name" value="LRR_dom_sf"/>
</dbReference>
<evidence type="ECO:0000259" key="1">
    <source>
        <dbReference type="Pfam" id="PF25372"/>
    </source>
</evidence>
<reference evidence="2 3" key="1">
    <citation type="journal article" date="2021" name="Nat. Commun.">
        <title>Incipient diploidization of the medicinal plant Perilla within 10,000 years.</title>
        <authorList>
            <person name="Zhang Y."/>
            <person name="Shen Q."/>
            <person name="Leng L."/>
            <person name="Zhang D."/>
            <person name="Chen S."/>
            <person name="Shi Y."/>
            <person name="Ning Z."/>
            <person name="Chen S."/>
        </authorList>
    </citation>
    <scope>NUCLEOTIDE SEQUENCE [LARGE SCALE GENOMIC DNA]</scope>
    <source>
        <strain evidence="3">cv. PC099</strain>
    </source>
</reference>
<evidence type="ECO:0000313" key="3">
    <source>
        <dbReference type="Proteomes" id="UP001190926"/>
    </source>
</evidence>
<dbReference type="GO" id="GO:0031146">
    <property type="term" value="P:SCF-dependent proteasomal ubiquitin-dependent protein catabolic process"/>
    <property type="evidence" value="ECO:0007669"/>
    <property type="project" value="TreeGrafter"/>
</dbReference>
<dbReference type="SMART" id="SM00367">
    <property type="entry name" value="LRR_CC"/>
    <property type="match status" value="17"/>
</dbReference>
<feature type="domain" description="F-box/LRR-repeat protein 15-like leucin rich repeat" evidence="1">
    <location>
        <begin position="84"/>
        <end position="246"/>
    </location>
</feature>
<dbReference type="EMBL" id="SDAM02029495">
    <property type="protein sequence ID" value="KAH6757125.1"/>
    <property type="molecule type" value="Genomic_DNA"/>
</dbReference>
<dbReference type="InterPro" id="IPR001611">
    <property type="entry name" value="Leu-rich_rpt"/>
</dbReference>
<dbReference type="AlphaFoldDB" id="A0AAD4IQA7"/>
<dbReference type="PANTHER" id="PTHR13318:SF105">
    <property type="entry name" value="F-BOX_LRR-REPEAT PROTEIN 3"/>
    <property type="match status" value="1"/>
</dbReference>
<dbReference type="CDD" id="cd22159">
    <property type="entry name" value="F-box_AtTIR1-like"/>
    <property type="match status" value="1"/>
</dbReference>
<gene>
    <name evidence="2" type="ORF">C2S53_007963</name>
</gene>
<dbReference type="GO" id="GO:0019005">
    <property type="term" value="C:SCF ubiquitin ligase complex"/>
    <property type="evidence" value="ECO:0007669"/>
    <property type="project" value="TreeGrafter"/>
</dbReference>
<name>A0AAD4IQA7_PERFH</name>
<protein>
    <submittedName>
        <fullName evidence="2">RNI-like superfamily protein</fullName>
    </submittedName>
</protein>
<feature type="domain" description="F-box/LRR-repeat protein 15-like leucin rich repeat" evidence="1">
    <location>
        <begin position="329"/>
        <end position="476"/>
    </location>
</feature>
<dbReference type="InterPro" id="IPR036047">
    <property type="entry name" value="F-box-like_dom_sf"/>
</dbReference>
<dbReference type="Pfam" id="PF25372">
    <property type="entry name" value="DUF7885"/>
    <property type="match status" value="2"/>
</dbReference>